<accession>A0AA87ZNY7</accession>
<gene>
    <name evidence="2" type="ORF">TIFTF001_001637</name>
</gene>
<dbReference type="Proteomes" id="UP001187192">
    <property type="component" value="Unassembled WGS sequence"/>
</dbReference>
<organism evidence="2 3">
    <name type="scientific">Ficus carica</name>
    <name type="common">Common fig</name>
    <dbReference type="NCBI Taxonomy" id="3494"/>
    <lineage>
        <taxon>Eukaryota</taxon>
        <taxon>Viridiplantae</taxon>
        <taxon>Streptophyta</taxon>
        <taxon>Embryophyta</taxon>
        <taxon>Tracheophyta</taxon>
        <taxon>Spermatophyta</taxon>
        <taxon>Magnoliopsida</taxon>
        <taxon>eudicotyledons</taxon>
        <taxon>Gunneridae</taxon>
        <taxon>Pentapetalae</taxon>
        <taxon>rosids</taxon>
        <taxon>fabids</taxon>
        <taxon>Rosales</taxon>
        <taxon>Moraceae</taxon>
        <taxon>Ficeae</taxon>
        <taxon>Ficus</taxon>
    </lineage>
</organism>
<name>A0AA87ZNY7_FICCA</name>
<keyword evidence="3" id="KW-1185">Reference proteome</keyword>
<protein>
    <submittedName>
        <fullName evidence="2">Uncharacterized protein</fullName>
    </submittedName>
</protein>
<comment type="caution">
    <text evidence="2">The sequence shown here is derived from an EMBL/GenBank/DDBJ whole genome shotgun (WGS) entry which is preliminary data.</text>
</comment>
<dbReference type="AlphaFoldDB" id="A0AA87ZNY7"/>
<sequence>MEGGFPWPPSVGPASTECAAGGTTGYVGRSDTQTANGLLNKGDLEMSKWCGRGNEWFLCRDAAIGVPPSAA</sequence>
<evidence type="ECO:0000313" key="2">
    <source>
        <dbReference type="EMBL" id="GMN27381.1"/>
    </source>
</evidence>
<reference evidence="2" key="1">
    <citation type="submission" date="2023-07" db="EMBL/GenBank/DDBJ databases">
        <title>draft genome sequence of fig (Ficus carica).</title>
        <authorList>
            <person name="Takahashi T."/>
            <person name="Nishimura K."/>
        </authorList>
    </citation>
    <scope>NUCLEOTIDE SEQUENCE</scope>
</reference>
<proteinExistence type="predicted"/>
<evidence type="ECO:0000313" key="3">
    <source>
        <dbReference type="Proteomes" id="UP001187192"/>
    </source>
</evidence>
<dbReference type="EMBL" id="BTGU01000002">
    <property type="protein sequence ID" value="GMN27381.1"/>
    <property type="molecule type" value="Genomic_DNA"/>
</dbReference>
<evidence type="ECO:0000256" key="1">
    <source>
        <dbReference type="SAM" id="MobiDB-lite"/>
    </source>
</evidence>
<feature type="compositionally biased region" description="Pro residues" evidence="1">
    <location>
        <begin position="1"/>
        <end position="11"/>
    </location>
</feature>
<feature type="region of interest" description="Disordered" evidence="1">
    <location>
        <begin position="1"/>
        <end position="32"/>
    </location>
</feature>